<accession>A0A834TB74</accession>
<organism evidence="1 2">
    <name type="scientific">Senna tora</name>
    <dbReference type="NCBI Taxonomy" id="362788"/>
    <lineage>
        <taxon>Eukaryota</taxon>
        <taxon>Viridiplantae</taxon>
        <taxon>Streptophyta</taxon>
        <taxon>Embryophyta</taxon>
        <taxon>Tracheophyta</taxon>
        <taxon>Spermatophyta</taxon>
        <taxon>Magnoliopsida</taxon>
        <taxon>eudicotyledons</taxon>
        <taxon>Gunneridae</taxon>
        <taxon>Pentapetalae</taxon>
        <taxon>rosids</taxon>
        <taxon>fabids</taxon>
        <taxon>Fabales</taxon>
        <taxon>Fabaceae</taxon>
        <taxon>Caesalpinioideae</taxon>
        <taxon>Cassia clade</taxon>
        <taxon>Senna</taxon>
    </lineage>
</organism>
<dbReference type="Proteomes" id="UP000634136">
    <property type="component" value="Unassembled WGS sequence"/>
</dbReference>
<dbReference type="EMBL" id="JAAIUW010000008">
    <property type="protein sequence ID" value="KAF7818289.1"/>
    <property type="molecule type" value="Genomic_DNA"/>
</dbReference>
<proteinExistence type="predicted"/>
<reference evidence="1" key="1">
    <citation type="submission" date="2020-09" db="EMBL/GenBank/DDBJ databases">
        <title>Genome-Enabled Discovery of Anthraquinone Biosynthesis in Senna tora.</title>
        <authorList>
            <person name="Kang S.-H."/>
            <person name="Pandey R.P."/>
            <person name="Lee C.-M."/>
            <person name="Sim J.-S."/>
            <person name="Jeong J.-T."/>
            <person name="Choi B.-S."/>
            <person name="Jung M."/>
            <person name="Ginzburg D."/>
            <person name="Zhao K."/>
            <person name="Won S.Y."/>
            <person name="Oh T.-J."/>
            <person name="Yu Y."/>
            <person name="Kim N.-H."/>
            <person name="Lee O.R."/>
            <person name="Lee T.-H."/>
            <person name="Bashyal P."/>
            <person name="Kim T.-S."/>
            <person name="Lee W.-H."/>
            <person name="Kawkins C."/>
            <person name="Kim C.-K."/>
            <person name="Kim J.S."/>
            <person name="Ahn B.O."/>
            <person name="Rhee S.Y."/>
            <person name="Sohng J.K."/>
        </authorList>
    </citation>
    <scope>NUCLEOTIDE SEQUENCE</scope>
    <source>
        <tissue evidence="1">Leaf</tissue>
    </source>
</reference>
<keyword evidence="2" id="KW-1185">Reference proteome</keyword>
<sequence length="79" mass="8511">MYKSPKYHRGIPYRIWGSACLASDFPPASSDVSIAEGGKSVKVKSGIWNLDSGPQGLSVLGLQSYAITGFYTISQNLEI</sequence>
<name>A0A834TB74_9FABA</name>
<dbReference type="AlphaFoldDB" id="A0A834TB74"/>
<protein>
    <submittedName>
        <fullName evidence="1">Uncharacterized protein</fullName>
    </submittedName>
</protein>
<comment type="caution">
    <text evidence="1">The sequence shown here is derived from an EMBL/GenBank/DDBJ whole genome shotgun (WGS) entry which is preliminary data.</text>
</comment>
<evidence type="ECO:0000313" key="1">
    <source>
        <dbReference type="EMBL" id="KAF7818289.1"/>
    </source>
</evidence>
<gene>
    <name evidence="1" type="ORF">G2W53_023744</name>
</gene>
<evidence type="ECO:0000313" key="2">
    <source>
        <dbReference type="Proteomes" id="UP000634136"/>
    </source>
</evidence>